<evidence type="ECO:0000313" key="2">
    <source>
        <dbReference type="EMBL" id="MCI81193.1"/>
    </source>
</evidence>
<dbReference type="Proteomes" id="UP000265520">
    <property type="component" value="Unassembled WGS sequence"/>
</dbReference>
<evidence type="ECO:0000313" key="3">
    <source>
        <dbReference type="Proteomes" id="UP000265520"/>
    </source>
</evidence>
<comment type="caution">
    <text evidence="2">The sequence shown here is derived from an EMBL/GenBank/DDBJ whole genome shotgun (WGS) entry which is preliminary data.</text>
</comment>
<keyword evidence="3" id="KW-1185">Reference proteome</keyword>
<accession>A0A392V174</accession>
<proteinExistence type="predicted"/>
<sequence length="73" mass="8328">KDLSTMKVEELQCSLEAHEQRLNERSKERGAEQALQAQTFKKNGGNKGKGKNKYKNWGSQLIAVWQVDQPIVE</sequence>
<protein>
    <submittedName>
        <fullName evidence="2">Uncharacterized protein</fullName>
    </submittedName>
</protein>
<organism evidence="2 3">
    <name type="scientific">Trifolium medium</name>
    <dbReference type="NCBI Taxonomy" id="97028"/>
    <lineage>
        <taxon>Eukaryota</taxon>
        <taxon>Viridiplantae</taxon>
        <taxon>Streptophyta</taxon>
        <taxon>Embryophyta</taxon>
        <taxon>Tracheophyta</taxon>
        <taxon>Spermatophyta</taxon>
        <taxon>Magnoliopsida</taxon>
        <taxon>eudicotyledons</taxon>
        <taxon>Gunneridae</taxon>
        <taxon>Pentapetalae</taxon>
        <taxon>rosids</taxon>
        <taxon>fabids</taxon>
        <taxon>Fabales</taxon>
        <taxon>Fabaceae</taxon>
        <taxon>Papilionoideae</taxon>
        <taxon>50 kb inversion clade</taxon>
        <taxon>NPAAA clade</taxon>
        <taxon>Hologalegina</taxon>
        <taxon>IRL clade</taxon>
        <taxon>Trifolieae</taxon>
        <taxon>Trifolium</taxon>
    </lineage>
</organism>
<feature type="non-terminal residue" evidence="2">
    <location>
        <position position="1"/>
    </location>
</feature>
<dbReference type="AlphaFoldDB" id="A0A392V174"/>
<feature type="region of interest" description="Disordered" evidence="1">
    <location>
        <begin position="25"/>
        <end position="53"/>
    </location>
</feature>
<evidence type="ECO:0000256" key="1">
    <source>
        <dbReference type="SAM" id="MobiDB-lite"/>
    </source>
</evidence>
<dbReference type="EMBL" id="LXQA011013043">
    <property type="protein sequence ID" value="MCI81193.1"/>
    <property type="molecule type" value="Genomic_DNA"/>
</dbReference>
<reference evidence="2 3" key="1">
    <citation type="journal article" date="2018" name="Front. Plant Sci.">
        <title>Red Clover (Trifolium pratense) and Zigzag Clover (T. medium) - A Picture of Genomic Similarities and Differences.</title>
        <authorList>
            <person name="Dluhosova J."/>
            <person name="Istvanek J."/>
            <person name="Nedelnik J."/>
            <person name="Repkova J."/>
        </authorList>
    </citation>
    <scope>NUCLEOTIDE SEQUENCE [LARGE SCALE GENOMIC DNA]</scope>
    <source>
        <strain evidence="3">cv. 10/8</strain>
        <tissue evidence="2">Leaf</tissue>
    </source>
</reference>
<name>A0A392V174_9FABA</name>